<name>A0A9P8UH74_9PEZI</name>
<keyword evidence="1" id="KW-0732">Signal</keyword>
<dbReference type="EMBL" id="JAGPXC010000006">
    <property type="protein sequence ID" value="KAH6652135.1"/>
    <property type="molecule type" value="Genomic_DNA"/>
</dbReference>
<dbReference type="Proteomes" id="UP000758603">
    <property type="component" value="Unassembled WGS sequence"/>
</dbReference>
<dbReference type="AlphaFoldDB" id="A0A9P8UH74"/>
<proteinExistence type="predicted"/>
<sequence length="95" mass="9235">MQLITLVTAVFCTLATAQSPLTTTTVTTTATSSVLVAGSTTTSTDVSVSTTTTVSSSLSTTNPSLTWISSSAAGNAQATGYALAGLAAGVAAMLV</sequence>
<dbReference type="GeneID" id="70132223"/>
<gene>
    <name evidence="2" type="ORF">BKA67DRAFT_573109</name>
</gene>
<reference evidence="2" key="1">
    <citation type="journal article" date="2021" name="Nat. Commun.">
        <title>Genetic determinants of endophytism in the Arabidopsis root mycobiome.</title>
        <authorList>
            <person name="Mesny F."/>
            <person name="Miyauchi S."/>
            <person name="Thiergart T."/>
            <person name="Pickel B."/>
            <person name="Atanasova L."/>
            <person name="Karlsson M."/>
            <person name="Huettel B."/>
            <person name="Barry K.W."/>
            <person name="Haridas S."/>
            <person name="Chen C."/>
            <person name="Bauer D."/>
            <person name="Andreopoulos W."/>
            <person name="Pangilinan J."/>
            <person name="LaButti K."/>
            <person name="Riley R."/>
            <person name="Lipzen A."/>
            <person name="Clum A."/>
            <person name="Drula E."/>
            <person name="Henrissat B."/>
            <person name="Kohler A."/>
            <person name="Grigoriev I.V."/>
            <person name="Martin F.M."/>
            <person name="Hacquard S."/>
        </authorList>
    </citation>
    <scope>NUCLEOTIDE SEQUENCE</scope>
    <source>
        <strain evidence="2">MPI-SDFR-AT-0073</strain>
    </source>
</reference>
<evidence type="ECO:0000313" key="3">
    <source>
        <dbReference type="Proteomes" id="UP000758603"/>
    </source>
</evidence>
<organism evidence="2 3">
    <name type="scientific">Truncatella angustata</name>
    <dbReference type="NCBI Taxonomy" id="152316"/>
    <lineage>
        <taxon>Eukaryota</taxon>
        <taxon>Fungi</taxon>
        <taxon>Dikarya</taxon>
        <taxon>Ascomycota</taxon>
        <taxon>Pezizomycotina</taxon>
        <taxon>Sordariomycetes</taxon>
        <taxon>Xylariomycetidae</taxon>
        <taxon>Amphisphaeriales</taxon>
        <taxon>Sporocadaceae</taxon>
        <taxon>Truncatella</taxon>
    </lineage>
</organism>
<dbReference type="RefSeq" id="XP_045956413.1">
    <property type="nucleotide sequence ID" value="XM_046103331.1"/>
</dbReference>
<accession>A0A9P8UH74</accession>
<feature type="chain" id="PRO_5040134652" evidence="1">
    <location>
        <begin position="18"/>
        <end position="95"/>
    </location>
</feature>
<comment type="caution">
    <text evidence="2">The sequence shown here is derived from an EMBL/GenBank/DDBJ whole genome shotgun (WGS) entry which is preliminary data.</text>
</comment>
<protein>
    <submittedName>
        <fullName evidence="2">Uncharacterized protein</fullName>
    </submittedName>
</protein>
<feature type="signal peptide" evidence="1">
    <location>
        <begin position="1"/>
        <end position="17"/>
    </location>
</feature>
<evidence type="ECO:0000256" key="1">
    <source>
        <dbReference type="SAM" id="SignalP"/>
    </source>
</evidence>
<evidence type="ECO:0000313" key="2">
    <source>
        <dbReference type="EMBL" id="KAH6652135.1"/>
    </source>
</evidence>
<keyword evidence="3" id="KW-1185">Reference proteome</keyword>